<protein>
    <recommendedName>
        <fullName evidence="2">Rhamnogalacturonase A/B/Epimerase-like pectate lyase domain-containing protein</fullName>
    </recommendedName>
</protein>
<evidence type="ECO:0000259" key="2">
    <source>
        <dbReference type="Pfam" id="PF12708"/>
    </source>
</evidence>
<reference evidence="3 4" key="1">
    <citation type="journal article" date="2024" name="IMA Fungus">
        <title>IMA Genome - F19 : A genome assembly and annotation guide to empower mycologists, including annotated draft genome sequences of Ceratocystis pirilliformis, Diaporthe australafricana, Fusarium ophioides, Paecilomyces lecythidis, and Sporothrix stenoceras.</title>
        <authorList>
            <person name="Aylward J."/>
            <person name="Wilson A.M."/>
            <person name="Visagie C.M."/>
            <person name="Spraker J."/>
            <person name="Barnes I."/>
            <person name="Buitendag C."/>
            <person name="Ceriani C."/>
            <person name="Del Mar Angel L."/>
            <person name="du Plessis D."/>
            <person name="Fuchs T."/>
            <person name="Gasser K."/>
            <person name="Kramer D."/>
            <person name="Li W."/>
            <person name="Munsamy K."/>
            <person name="Piso A."/>
            <person name="Price J.L."/>
            <person name="Sonnekus B."/>
            <person name="Thomas C."/>
            <person name="van der Nest A."/>
            <person name="van Dijk A."/>
            <person name="van Heerden A."/>
            <person name="van Vuuren N."/>
            <person name="Yilmaz N."/>
            <person name="Duong T.A."/>
            <person name="van der Merwe N.A."/>
            <person name="Wingfield M.J."/>
            <person name="Wingfield B.D."/>
        </authorList>
    </citation>
    <scope>NUCLEOTIDE SEQUENCE [LARGE SCALE GENOMIC DNA]</scope>
    <source>
        <strain evidence="3 4">CMW 5346</strain>
    </source>
</reference>
<dbReference type="SUPFAM" id="SSF51126">
    <property type="entry name" value="Pectin lyase-like"/>
    <property type="match status" value="1"/>
</dbReference>
<proteinExistence type="predicted"/>
<organism evidence="3 4">
    <name type="scientific">Sporothrix stenoceras</name>
    <dbReference type="NCBI Taxonomy" id="5173"/>
    <lineage>
        <taxon>Eukaryota</taxon>
        <taxon>Fungi</taxon>
        <taxon>Dikarya</taxon>
        <taxon>Ascomycota</taxon>
        <taxon>Pezizomycotina</taxon>
        <taxon>Sordariomycetes</taxon>
        <taxon>Sordariomycetidae</taxon>
        <taxon>Ophiostomatales</taxon>
        <taxon>Ophiostomataceae</taxon>
        <taxon>Sporothrix</taxon>
    </lineage>
</organism>
<evidence type="ECO:0000313" key="4">
    <source>
        <dbReference type="Proteomes" id="UP001583186"/>
    </source>
</evidence>
<dbReference type="PANTHER" id="PTHR33928:SF2">
    <property type="entry name" value="PECTATE LYASE SUPERFAMILY PROTEIN DOMAIN-CONTAINING PROTEIN-RELATED"/>
    <property type="match status" value="1"/>
</dbReference>
<dbReference type="Gene3D" id="2.160.20.10">
    <property type="entry name" value="Single-stranded right-handed beta-helix, Pectin lyase-like"/>
    <property type="match status" value="1"/>
</dbReference>
<dbReference type="EMBL" id="JAWCUI010000065">
    <property type="protein sequence ID" value="KAL1890133.1"/>
    <property type="molecule type" value="Genomic_DNA"/>
</dbReference>
<dbReference type="InterPro" id="IPR011050">
    <property type="entry name" value="Pectin_lyase_fold/virulence"/>
</dbReference>
<evidence type="ECO:0000256" key="1">
    <source>
        <dbReference type="SAM" id="SignalP"/>
    </source>
</evidence>
<feature type="chain" id="PRO_5046027970" description="Rhamnogalacturonase A/B/Epimerase-like pectate lyase domain-containing protein" evidence="1">
    <location>
        <begin position="19"/>
        <end position="386"/>
    </location>
</feature>
<dbReference type="InterPro" id="IPR012334">
    <property type="entry name" value="Pectin_lyas_fold"/>
</dbReference>
<accession>A0ABR3YPF3</accession>
<comment type="caution">
    <text evidence="3">The sequence shown here is derived from an EMBL/GenBank/DDBJ whole genome shotgun (WGS) entry which is preliminary data.</text>
</comment>
<name>A0ABR3YPF3_9PEZI</name>
<dbReference type="InterPro" id="IPR039279">
    <property type="entry name" value="QRT3-like"/>
</dbReference>
<gene>
    <name evidence="3" type="ORF">Sste5346_008426</name>
</gene>
<dbReference type="Pfam" id="PF12708">
    <property type="entry name" value="Pect-lyase_RHGA_epim"/>
    <property type="match status" value="1"/>
</dbReference>
<feature type="signal peptide" evidence="1">
    <location>
        <begin position="1"/>
        <end position="18"/>
    </location>
</feature>
<dbReference type="PANTHER" id="PTHR33928">
    <property type="entry name" value="POLYGALACTURONASE QRT3"/>
    <property type="match status" value="1"/>
</dbReference>
<dbReference type="InterPro" id="IPR024535">
    <property type="entry name" value="RHGA/B-epi-like_pectate_lyase"/>
</dbReference>
<feature type="domain" description="Rhamnogalacturonase A/B/Epimerase-like pectate lyase" evidence="2">
    <location>
        <begin position="242"/>
        <end position="360"/>
    </location>
</feature>
<dbReference type="Proteomes" id="UP001583186">
    <property type="component" value="Unassembled WGS sequence"/>
</dbReference>
<evidence type="ECO:0000313" key="3">
    <source>
        <dbReference type="EMBL" id="KAL1890133.1"/>
    </source>
</evidence>
<sequence>MIVRLVCFFTWYIHTAAGAQLFQGKPYIGSAEQHAEIDAITEAARSRRVEYAARLAETAQAQSTQSNLTAAINKHNNIAQSAVDEAQRLVATAMQHWAAALGHDVPTIRRCRPTDATETNDAFAAIASAAALLAELEAAERARNGTLYRTYKFDAPDSPIQQARGKREAEVKEKLKKREFERRRTRQTHHPFVRSLNFTGSGKGANGGNSDAAPSSYWLEQMAAAEHGHATFAPDAAHYKVFRNVKDYGAEGDGVTDDTAAINKAIIDGKRCGADCLSSTTQPALVYFPADTYLVSSTIIGYYQTQLVGNPNSRPTIRASSKFVGKDGTTGIISSDVYIDGGGGQKWYLETSNFYRQVRNEDLAKLGGRIGSRIDKIKTITSVYKA</sequence>
<keyword evidence="4" id="KW-1185">Reference proteome</keyword>
<keyword evidence="1" id="KW-0732">Signal</keyword>